<dbReference type="Pfam" id="PF00400">
    <property type="entry name" value="WD40"/>
    <property type="match status" value="2"/>
</dbReference>
<evidence type="ECO:0008006" key="4">
    <source>
        <dbReference type="Google" id="ProtNLM"/>
    </source>
</evidence>
<dbReference type="KEGG" id="fcy:FRACYDRAFT_238244"/>
<accession>A0A1E7FI46</accession>
<name>A0A1E7FI46_9STRA</name>
<evidence type="ECO:0000256" key="1">
    <source>
        <dbReference type="SAM" id="MobiDB-lite"/>
    </source>
</evidence>
<feature type="compositionally biased region" description="Low complexity" evidence="1">
    <location>
        <begin position="1"/>
        <end position="16"/>
    </location>
</feature>
<feature type="region of interest" description="Disordered" evidence="1">
    <location>
        <begin position="708"/>
        <end position="737"/>
    </location>
</feature>
<feature type="compositionally biased region" description="Low complexity" evidence="1">
    <location>
        <begin position="253"/>
        <end position="264"/>
    </location>
</feature>
<evidence type="ECO:0000313" key="3">
    <source>
        <dbReference type="Proteomes" id="UP000095751"/>
    </source>
</evidence>
<organism evidence="2 3">
    <name type="scientific">Fragilariopsis cylindrus CCMP1102</name>
    <dbReference type="NCBI Taxonomy" id="635003"/>
    <lineage>
        <taxon>Eukaryota</taxon>
        <taxon>Sar</taxon>
        <taxon>Stramenopiles</taxon>
        <taxon>Ochrophyta</taxon>
        <taxon>Bacillariophyta</taxon>
        <taxon>Bacillariophyceae</taxon>
        <taxon>Bacillariophycidae</taxon>
        <taxon>Bacillariales</taxon>
        <taxon>Bacillariaceae</taxon>
        <taxon>Fragilariopsis</taxon>
    </lineage>
</organism>
<dbReference type="SMART" id="SM00320">
    <property type="entry name" value="WD40"/>
    <property type="match status" value="4"/>
</dbReference>
<keyword evidence="3" id="KW-1185">Reference proteome</keyword>
<evidence type="ECO:0000313" key="2">
    <source>
        <dbReference type="EMBL" id="OEU17817.1"/>
    </source>
</evidence>
<dbReference type="PANTHER" id="PTHR16148:SF14">
    <property type="entry name" value="MYND-TYPE DOMAIN-CONTAINING PROTEIN"/>
    <property type="match status" value="1"/>
</dbReference>
<feature type="compositionally biased region" description="Low complexity" evidence="1">
    <location>
        <begin position="186"/>
        <end position="199"/>
    </location>
</feature>
<dbReference type="AlphaFoldDB" id="A0A1E7FI46"/>
<protein>
    <recommendedName>
        <fullName evidence="4">WD40 repeat-like protein</fullName>
    </recommendedName>
</protein>
<feature type="compositionally biased region" description="Low complexity" evidence="1">
    <location>
        <begin position="709"/>
        <end position="737"/>
    </location>
</feature>
<dbReference type="Proteomes" id="UP000095751">
    <property type="component" value="Unassembled WGS sequence"/>
</dbReference>
<dbReference type="EMBL" id="KV784357">
    <property type="protein sequence ID" value="OEU17817.1"/>
    <property type="molecule type" value="Genomic_DNA"/>
</dbReference>
<dbReference type="PANTHER" id="PTHR16148">
    <property type="entry name" value="NF-KAPPA-B-REPRESSING FACTOR-RELATED"/>
    <property type="match status" value="1"/>
</dbReference>
<dbReference type="SUPFAM" id="SSF50978">
    <property type="entry name" value="WD40 repeat-like"/>
    <property type="match status" value="1"/>
</dbReference>
<proteinExistence type="predicted"/>
<feature type="region of interest" description="Disordered" evidence="1">
    <location>
        <begin position="163"/>
        <end position="199"/>
    </location>
</feature>
<feature type="compositionally biased region" description="Basic and acidic residues" evidence="1">
    <location>
        <begin position="241"/>
        <end position="252"/>
    </location>
</feature>
<dbReference type="OrthoDB" id="45009at2759"/>
<dbReference type="InParanoid" id="A0A1E7FI46"/>
<dbReference type="InterPro" id="IPR015943">
    <property type="entry name" value="WD40/YVTN_repeat-like_dom_sf"/>
</dbReference>
<gene>
    <name evidence="2" type="ORF">FRACYDRAFT_238244</name>
</gene>
<sequence length="800" mass="87524">MTTIKNNNDTDTDTNTSPDPIPATGISNNNNHIHVQVILKWSKRVFEFDIEIPAGILKDDFDFVAATVAAAASSSSSSSSLMENMETTTTATKKQQELLNLTLMGTAEVVVLAPSSVSSSSVDENKKTIVFIEDMTSREKKDMERRDLLESMKNVTAMIPALQVLPKYRQPPSPPKEDNNNDNEEMITNNNNNNNNNMDVVEDNNIYEETRAYDRLVHGFSQSRIDTLLRRQQQQQQQSKNNEDNEKKDAVKKSSISPPLLSPSTDDDPKTHLLGKSVMTFGLELQRSYVNDLAVLSNTDGTLISGSDDGHIQLWKNCRRLCDVIHQPPGGSGSGSGNDSFKGVDSVIALDNNTNNEDDTDDDDDSSSSIAFATAGRNCIRIWNTNAESILCVPSPPGYNASPTGLVRVPMTSHNNNNNNVNTVLCLASRYQIDRPQSRLSSRLVPQDEEGRRRHAAIEATETIMNTSLTTLSKTIQILVAVSTTSSTSSSESNNANSSPPTVRSVFLTTTSPVTALVAWEEHTGDNHGSFLAVGDDQGGITIWKISMTAISASPSTINDINFHFQKFRHYQLVLPDNPLQTRSAIVCMSYIDETNQLIVSTREIASTLPAPTPMDLALSTVVVPITRPQAVHCLHIDTSERNNIVHQPSSSPSSLSTISNDCLLFTLDGHKDVVQCTLPLPNGDIITAGGKYDATLQIWSQSQLKEATTTSTATTHDNSNNNNNNKSNRNSSSETTISGCPPTILKKAAIDNFCKEVGYVFAIECLKDFKNDKNSNNPTNTCNYFAIAVARYNVVKLII</sequence>
<dbReference type="InterPro" id="IPR036322">
    <property type="entry name" value="WD40_repeat_dom_sf"/>
</dbReference>
<feature type="region of interest" description="Disordered" evidence="1">
    <location>
        <begin position="1"/>
        <end position="27"/>
    </location>
</feature>
<reference evidence="2 3" key="1">
    <citation type="submission" date="2016-09" db="EMBL/GenBank/DDBJ databases">
        <title>Extensive genetic diversity and differential bi-allelic expression allows diatom success in the polar Southern Ocean.</title>
        <authorList>
            <consortium name="DOE Joint Genome Institute"/>
            <person name="Mock T."/>
            <person name="Otillar R.P."/>
            <person name="Strauss J."/>
            <person name="Dupont C."/>
            <person name="Frickenhaus S."/>
            <person name="Maumus F."/>
            <person name="Mcmullan M."/>
            <person name="Sanges R."/>
            <person name="Schmutz J."/>
            <person name="Toseland A."/>
            <person name="Valas R."/>
            <person name="Veluchamy A."/>
            <person name="Ward B.J."/>
            <person name="Allen A."/>
            <person name="Barry K."/>
            <person name="Falciatore A."/>
            <person name="Ferrante M."/>
            <person name="Fortunato A.E."/>
            <person name="Gloeckner G."/>
            <person name="Gruber A."/>
            <person name="Hipkin R."/>
            <person name="Janech M."/>
            <person name="Kroth P."/>
            <person name="Leese F."/>
            <person name="Lindquist E."/>
            <person name="Lyon B.R."/>
            <person name="Martin J."/>
            <person name="Mayer C."/>
            <person name="Parker M."/>
            <person name="Quesneville H."/>
            <person name="Raymond J."/>
            <person name="Uhlig C."/>
            <person name="Valentin K.U."/>
            <person name="Worden A.Z."/>
            <person name="Armbrust E.V."/>
            <person name="Bowler C."/>
            <person name="Green B."/>
            <person name="Moulton V."/>
            <person name="Van Oosterhout C."/>
            <person name="Grigoriev I."/>
        </authorList>
    </citation>
    <scope>NUCLEOTIDE SEQUENCE [LARGE SCALE GENOMIC DNA]</scope>
    <source>
        <strain evidence="2 3">CCMP1102</strain>
    </source>
</reference>
<dbReference type="InterPro" id="IPR001680">
    <property type="entry name" value="WD40_rpt"/>
</dbReference>
<feature type="region of interest" description="Disordered" evidence="1">
    <location>
        <begin position="229"/>
        <end position="271"/>
    </location>
</feature>
<dbReference type="Gene3D" id="2.130.10.10">
    <property type="entry name" value="YVTN repeat-like/Quinoprotein amine dehydrogenase"/>
    <property type="match status" value="1"/>
</dbReference>